<accession>A0A1W1USP3</accession>
<reference evidence="2" key="1">
    <citation type="submission" date="2017-04" db="EMBL/GenBank/DDBJ databases">
        <authorList>
            <person name="Varghese N."/>
            <person name="Submissions S."/>
        </authorList>
    </citation>
    <scope>NUCLEOTIDE SEQUENCE [LARGE SCALE GENOMIC DNA]</scope>
    <source>
        <strain evidence="2">DSM 20463</strain>
    </source>
</reference>
<name>A0A1W1USP3_PEPAS</name>
<proteinExistence type="predicted"/>
<gene>
    <name evidence="1" type="ORF">SAMN00017477_0641</name>
</gene>
<organism evidence="1 2">
    <name type="scientific">Peptoniphilus asaccharolyticus DSM 20463</name>
    <dbReference type="NCBI Taxonomy" id="573058"/>
    <lineage>
        <taxon>Bacteria</taxon>
        <taxon>Bacillati</taxon>
        <taxon>Bacillota</taxon>
        <taxon>Tissierellia</taxon>
        <taxon>Tissierellales</taxon>
        <taxon>Peptoniphilaceae</taxon>
        <taxon>Peptoniphilus</taxon>
    </lineage>
</organism>
<evidence type="ECO:0000313" key="1">
    <source>
        <dbReference type="EMBL" id="SMB84145.1"/>
    </source>
</evidence>
<evidence type="ECO:0000313" key="2">
    <source>
        <dbReference type="Proteomes" id="UP000192368"/>
    </source>
</evidence>
<dbReference type="Proteomes" id="UP000192368">
    <property type="component" value="Unassembled WGS sequence"/>
</dbReference>
<dbReference type="STRING" id="573058.SAMN00017477_0641"/>
<protein>
    <submittedName>
        <fullName evidence="1">Uncharacterized protein</fullName>
    </submittedName>
</protein>
<keyword evidence="2" id="KW-1185">Reference proteome</keyword>
<dbReference type="AlphaFoldDB" id="A0A1W1USP3"/>
<dbReference type="OrthoDB" id="1952884at2"/>
<sequence>MEQLYINGEQLNYKFCLKDVKRFLIEKFLYDNDSEALNILLNIYQIEESVDNICPTYISLKHLKKDILKFLKDKEGVDLIANNLSSLIHDDVNRFELYVYLEGYRAGINAKKSVNLLEIMTCKYFTIEQLYNRKKLFNKEILRPEILELKAKILNDFKNDSNVKKQVYDLVFKFNLKVLKRKVYNLNAHVDKQLVFNLDGGKKIKETNSNLTRRELKGLNKKIVKFLCMDGIRIFENAYWEGINDQVIKRYK</sequence>
<dbReference type="RefSeq" id="WP_084230301.1">
    <property type="nucleotide sequence ID" value="NZ_FWWR01000009.1"/>
</dbReference>
<dbReference type="EMBL" id="FWWR01000009">
    <property type="protein sequence ID" value="SMB84145.1"/>
    <property type="molecule type" value="Genomic_DNA"/>
</dbReference>